<protein>
    <submittedName>
        <fullName evidence="1">Uncharacterized protein</fullName>
    </submittedName>
</protein>
<proteinExistence type="predicted"/>
<organism evidence="1 2">
    <name type="scientific">Clostridium weizhouense</name>
    <dbReference type="NCBI Taxonomy" id="2859781"/>
    <lineage>
        <taxon>Bacteria</taxon>
        <taxon>Bacillati</taxon>
        <taxon>Bacillota</taxon>
        <taxon>Clostridia</taxon>
        <taxon>Eubacteriales</taxon>
        <taxon>Clostridiaceae</taxon>
        <taxon>Clostridium</taxon>
    </lineage>
</organism>
<gene>
    <name evidence="1" type="ORF">KYD98_17820</name>
</gene>
<evidence type="ECO:0000313" key="1">
    <source>
        <dbReference type="EMBL" id="MBW6411936.1"/>
    </source>
</evidence>
<name>A0ABS7ATE7_9CLOT</name>
<keyword evidence="2" id="KW-1185">Reference proteome</keyword>
<comment type="caution">
    <text evidence="1">The sequence shown here is derived from an EMBL/GenBank/DDBJ whole genome shotgun (WGS) entry which is preliminary data.</text>
</comment>
<accession>A0ABS7ATE7</accession>
<evidence type="ECO:0000313" key="2">
    <source>
        <dbReference type="Proteomes" id="UP001519921"/>
    </source>
</evidence>
<dbReference type="Proteomes" id="UP001519921">
    <property type="component" value="Unassembled WGS sequence"/>
</dbReference>
<dbReference type="EMBL" id="JAHXPT010000027">
    <property type="protein sequence ID" value="MBW6411936.1"/>
    <property type="molecule type" value="Genomic_DNA"/>
</dbReference>
<sequence>MNIGALVSGVIAAVAKVNACSKDGKMSQDDAEEIVDMLCKALVGAFIARIGTGSSNSKNDEKVKEFFNSCTSTPNVNPKFEDNTLPLEAYLINKEYFNLKTSILKGSAKAEARANIFEDGKLRPNLKLGAEEEMKMVEFSAETKRFGDKDFGIQLDGNVTGIKEKAELGVYFGENKDTGKFDCCVKGGAIATLSEATATQKFTILGAEIEIEETGYAGGIGAEGKIGLDKGKMKAKIGACEIIGGSVSLSIGVAD</sequence>
<reference evidence="1 2" key="1">
    <citation type="submission" date="2021-07" db="EMBL/GenBank/DDBJ databases">
        <title>Clostridium weizhouense sp. nov., an anaerobic bacterium isolated from activated sludge of Petroleum wastewater.</title>
        <authorList>
            <person name="Li Q."/>
        </authorList>
    </citation>
    <scope>NUCLEOTIDE SEQUENCE [LARGE SCALE GENOMIC DNA]</scope>
    <source>
        <strain evidence="1 2">YB-6</strain>
    </source>
</reference>